<evidence type="ECO:0000313" key="12">
    <source>
        <dbReference type="EMBL" id="RAL03519.1"/>
    </source>
</evidence>
<evidence type="ECO:0000256" key="7">
    <source>
        <dbReference type="ARBA" id="ARBA00047899"/>
    </source>
</evidence>
<keyword evidence="3" id="KW-0808">Transferase</keyword>
<evidence type="ECO:0000256" key="4">
    <source>
        <dbReference type="ARBA" id="ARBA00022741"/>
    </source>
</evidence>
<keyword evidence="5 12" id="KW-0418">Kinase</keyword>
<feature type="binding site" evidence="9">
    <location>
        <position position="72"/>
    </location>
    <ligand>
        <name>ATP</name>
        <dbReference type="ChEBI" id="CHEBI:30616"/>
    </ligand>
</feature>
<dbReference type="Pfam" id="PF00069">
    <property type="entry name" value="Pkinase"/>
    <property type="match status" value="1"/>
</dbReference>
<evidence type="ECO:0000256" key="3">
    <source>
        <dbReference type="ARBA" id="ARBA00022679"/>
    </source>
</evidence>
<dbReference type="GO" id="GO:0005524">
    <property type="term" value="F:ATP binding"/>
    <property type="evidence" value="ECO:0007669"/>
    <property type="project" value="UniProtKB-UniRule"/>
</dbReference>
<keyword evidence="2" id="KW-0723">Serine/threonine-protein kinase</keyword>
<evidence type="ECO:0000259" key="11">
    <source>
        <dbReference type="PROSITE" id="PS50011"/>
    </source>
</evidence>
<dbReference type="GO" id="GO:0000245">
    <property type="term" value="P:spliceosomal complex assembly"/>
    <property type="evidence" value="ECO:0007669"/>
    <property type="project" value="TreeGrafter"/>
</dbReference>
<evidence type="ECO:0000256" key="10">
    <source>
        <dbReference type="SAM" id="MobiDB-lite"/>
    </source>
</evidence>
<dbReference type="Proteomes" id="UP000249402">
    <property type="component" value="Unassembled WGS sequence"/>
</dbReference>
<dbReference type="EC" id="2.7.11.1" evidence="1"/>
<dbReference type="SMART" id="SM00220">
    <property type="entry name" value="S_TKc"/>
    <property type="match status" value="1"/>
</dbReference>
<dbReference type="GeneID" id="37223803"/>
<dbReference type="GO" id="GO:0050684">
    <property type="term" value="P:regulation of mRNA processing"/>
    <property type="evidence" value="ECO:0007669"/>
    <property type="project" value="TreeGrafter"/>
</dbReference>
<comment type="catalytic activity">
    <reaction evidence="8">
        <text>L-seryl-[protein] + ATP = O-phospho-L-seryl-[protein] + ADP + H(+)</text>
        <dbReference type="Rhea" id="RHEA:17989"/>
        <dbReference type="Rhea" id="RHEA-COMP:9863"/>
        <dbReference type="Rhea" id="RHEA-COMP:11604"/>
        <dbReference type="ChEBI" id="CHEBI:15378"/>
        <dbReference type="ChEBI" id="CHEBI:29999"/>
        <dbReference type="ChEBI" id="CHEBI:30616"/>
        <dbReference type="ChEBI" id="CHEBI:83421"/>
        <dbReference type="ChEBI" id="CHEBI:456216"/>
        <dbReference type="EC" id="2.7.11.1"/>
    </reaction>
</comment>
<keyword evidence="13" id="KW-1185">Reference proteome</keyword>
<dbReference type="GO" id="GO:0004674">
    <property type="term" value="F:protein serine/threonine kinase activity"/>
    <property type="evidence" value="ECO:0007669"/>
    <property type="project" value="UniProtKB-KW"/>
</dbReference>
<organism evidence="12 13">
    <name type="scientific">Aspergillus ibericus CBS 121593</name>
    <dbReference type="NCBI Taxonomy" id="1448316"/>
    <lineage>
        <taxon>Eukaryota</taxon>
        <taxon>Fungi</taxon>
        <taxon>Dikarya</taxon>
        <taxon>Ascomycota</taxon>
        <taxon>Pezizomycotina</taxon>
        <taxon>Eurotiomycetes</taxon>
        <taxon>Eurotiomycetidae</taxon>
        <taxon>Eurotiales</taxon>
        <taxon>Aspergillaceae</taxon>
        <taxon>Aspergillus</taxon>
        <taxon>Aspergillus subgen. Circumdati</taxon>
    </lineage>
</organism>
<evidence type="ECO:0000256" key="8">
    <source>
        <dbReference type="ARBA" id="ARBA00048679"/>
    </source>
</evidence>
<dbReference type="InterPro" id="IPR017441">
    <property type="entry name" value="Protein_kinase_ATP_BS"/>
</dbReference>
<evidence type="ECO:0000256" key="2">
    <source>
        <dbReference type="ARBA" id="ARBA00022527"/>
    </source>
</evidence>
<evidence type="ECO:0000256" key="5">
    <source>
        <dbReference type="ARBA" id="ARBA00022777"/>
    </source>
</evidence>
<dbReference type="PROSITE" id="PS50011">
    <property type="entry name" value="PROTEIN_KINASE_DOM"/>
    <property type="match status" value="1"/>
</dbReference>
<dbReference type="InterPro" id="IPR051334">
    <property type="entry name" value="SRPK"/>
</dbReference>
<dbReference type="OrthoDB" id="5979581at2759"/>
<gene>
    <name evidence="12" type="ORF">BO80DRAFT_422955</name>
</gene>
<dbReference type="EMBL" id="KZ824427">
    <property type="protein sequence ID" value="RAL03519.1"/>
    <property type="molecule type" value="Genomic_DNA"/>
</dbReference>
<evidence type="ECO:0000256" key="6">
    <source>
        <dbReference type="ARBA" id="ARBA00022840"/>
    </source>
</evidence>
<protein>
    <recommendedName>
        <fullName evidence="1">non-specific serine/threonine protein kinase</fullName>
        <ecNumber evidence="1">2.7.11.1</ecNumber>
    </recommendedName>
</protein>
<dbReference type="SUPFAM" id="SSF56112">
    <property type="entry name" value="Protein kinase-like (PK-like)"/>
    <property type="match status" value="1"/>
</dbReference>
<dbReference type="Gene3D" id="3.30.200.20">
    <property type="entry name" value="Phosphorylase Kinase, domain 1"/>
    <property type="match status" value="1"/>
</dbReference>
<comment type="catalytic activity">
    <reaction evidence="7">
        <text>L-threonyl-[protein] + ATP = O-phospho-L-threonyl-[protein] + ADP + H(+)</text>
        <dbReference type="Rhea" id="RHEA:46608"/>
        <dbReference type="Rhea" id="RHEA-COMP:11060"/>
        <dbReference type="Rhea" id="RHEA-COMP:11605"/>
        <dbReference type="ChEBI" id="CHEBI:15378"/>
        <dbReference type="ChEBI" id="CHEBI:30013"/>
        <dbReference type="ChEBI" id="CHEBI:30616"/>
        <dbReference type="ChEBI" id="CHEBI:61977"/>
        <dbReference type="ChEBI" id="CHEBI:456216"/>
        <dbReference type="EC" id="2.7.11.1"/>
    </reaction>
</comment>
<keyword evidence="6 9" id="KW-0067">ATP-binding</keyword>
<keyword evidence="4 9" id="KW-0547">Nucleotide-binding</keyword>
<feature type="domain" description="Protein kinase" evidence="11">
    <location>
        <begin position="43"/>
        <end position="413"/>
    </location>
</feature>
<accession>A0A395H7I4</accession>
<dbReference type="PANTHER" id="PTHR47634">
    <property type="entry name" value="PROTEIN KINASE DOMAIN-CONTAINING PROTEIN-RELATED"/>
    <property type="match status" value="1"/>
</dbReference>
<evidence type="ECO:0000256" key="9">
    <source>
        <dbReference type="PROSITE-ProRule" id="PRU10141"/>
    </source>
</evidence>
<sequence>MTSLTDDSFAFEYQPIEGVERLERYRPGGYHPIRVGDMLNDRYQVIHKLGHGAYSTIWLSRDTQRAAYVAVKVGTADSSPHESDVLRSLTDDCPTVARGRSMIPKILDHFEIRGPNGRHKCYVTAPAQSSVSAAIFSRHFQLETARVLAAQLALAVACIHAQGYVHADLHLGNILIRLSSSFDQLSVDQFYAKFGEPYTEPITRLDGQPLPPGVPTHGTMPVWLGKRANEIPPEEAHLLLSDFGESFSPSNDSSPGHQRRGEDCHTPLPVAPPEAYFEPTTPLSYSADIWSLACAMWSIFGMRSLFDATLATQDYMVSQQIDILGPLPPTWWEVWEARHGYFERLGVPKKDRFIYLSLEQSFELHVQASRRRDKMPYFGDEEKRDILDMLRRMLVFKPEDRASVEDVLGSEWMVKWGVPAVEEFCPQIQGRT</sequence>
<dbReference type="RefSeq" id="XP_025577846.1">
    <property type="nucleotide sequence ID" value="XM_025718938.1"/>
</dbReference>
<dbReference type="Gene3D" id="1.10.510.10">
    <property type="entry name" value="Transferase(Phosphotransferase) domain 1"/>
    <property type="match status" value="1"/>
</dbReference>
<dbReference type="VEuPathDB" id="FungiDB:BO80DRAFT_422955"/>
<evidence type="ECO:0000256" key="1">
    <source>
        <dbReference type="ARBA" id="ARBA00012513"/>
    </source>
</evidence>
<feature type="region of interest" description="Disordered" evidence="10">
    <location>
        <begin position="247"/>
        <end position="271"/>
    </location>
</feature>
<name>A0A395H7I4_9EURO</name>
<dbReference type="STRING" id="1448316.A0A395H7I4"/>
<dbReference type="InterPro" id="IPR011009">
    <property type="entry name" value="Kinase-like_dom_sf"/>
</dbReference>
<reference evidence="12 13" key="1">
    <citation type="submission" date="2018-02" db="EMBL/GenBank/DDBJ databases">
        <title>The genomes of Aspergillus section Nigri reveals drivers in fungal speciation.</title>
        <authorList>
            <consortium name="DOE Joint Genome Institute"/>
            <person name="Vesth T.C."/>
            <person name="Nybo J."/>
            <person name="Theobald S."/>
            <person name="Brandl J."/>
            <person name="Frisvad J.C."/>
            <person name="Nielsen K.F."/>
            <person name="Lyhne E.K."/>
            <person name="Kogle M.E."/>
            <person name="Kuo A."/>
            <person name="Riley R."/>
            <person name="Clum A."/>
            <person name="Nolan M."/>
            <person name="Lipzen A."/>
            <person name="Salamov A."/>
            <person name="Henrissat B."/>
            <person name="Wiebenga A."/>
            <person name="De vries R.P."/>
            <person name="Grigoriev I.V."/>
            <person name="Mortensen U.H."/>
            <person name="Andersen M.R."/>
            <person name="Baker S.E."/>
        </authorList>
    </citation>
    <scope>NUCLEOTIDE SEQUENCE [LARGE SCALE GENOMIC DNA]</scope>
    <source>
        <strain evidence="12 13">CBS 121593</strain>
    </source>
</reference>
<evidence type="ECO:0000313" key="13">
    <source>
        <dbReference type="Proteomes" id="UP000249402"/>
    </source>
</evidence>
<feature type="compositionally biased region" description="Polar residues" evidence="10">
    <location>
        <begin position="247"/>
        <end position="256"/>
    </location>
</feature>
<dbReference type="InterPro" id="IPR000719">
    <property type="entry name" value="Prot_kinase_dom"/>
</dbReference>
<dbReference type="AlphaFoldDB" id="A0A395H7I4"/>
<dbReference type="PROSITE" id="PS00107">
    <property type="entry name" value="PROTEIN_KINASE_ATP"/>
    <property type="match status" value="1"/>
</dbReference>
<proteinExistence type="predicted"/>
<dbReference type="PANTHER" id="PTHR47634:SF9">
    <property type="entry name" value="PROTEIN KINASE DOMAIN-CONTAINING PROTEIN-RELATED"/>
    <property type="match status" value="1"/>
</dbReference>